<dbReference type="InterPro" id="IPR000727">
    <property type="entry name" value="T_SNARE_dom"/>
</dbReference>
<comment type="subcellular location">
    <subcellularLocation>
        <location evidence="1">Cell inner membrane</location>
        <topology evidence="1">Multi-pass membrane protein</topology>
    </subcellularLocation>
</comment>
<evidence type="ECO:0000259" key="13">
    <source>
        <dbReference type="PROSITE" id="PS50885"/>
    </source>
</evidence>
<dbReference type="GO" id="GO:0007165">
    <property type="term" value="P:signal transduction"/>
    <property type="evidence" value="ECO:0007669"/>
    <property type="project" value="UniProtKB-KW"/>
</dbReference>
<keyword evidence="5 10" id="KW-1133">Transmembrane helix</keyword>
<evidence type="ECO:0000256" key="1">
    <source>
        <dbReference type="ARBA" id="ARBA00004429"/>
    </source>
</evidence>
<dbReference type="CDD" id="cd11386">
    <property type="entry name" value="MCP_signal"/>
    <property type="match status" value="1"/>
</dbReference>
<dbReference type="STRING" id="49186.SAMN05421647_104214"/>
<dbReference type="InterPro" id="IPR003660">
    <property type="entry name" value="HAMP_dom"/>
</dbReference>
<feature type="domain" description="T-SNARE coiled-coil homology" evidence="12">
    <location>
        <begin position="474"/>
        <end position="536"/>
    </location>
</feature>
<evidence type="ECO:0000313" key="15">
    <source>
        <dbReference type="Proteomes" id="UP000186895"/>
    </source>
</evidence>
<dbReference type="Proteomes" id="UP000186895">
    <property type="component" value="Unassembled WGS sequence"/>
</dbReference>
<reference evidence="14 15" key="1">
    <citation type="submission" date="2017-01" db="EMBL/GenBank/DDBJ databases">
        <authorList>
            <person name="Mah S.A."/>
            <person name="Swanson W.J."/>
            <person name="Moy G.W."/>
            <person name="Vacquier V.D."/>
        </authorList>
    </citation>
    <scope>NUCLEOTIDE SEQUENCE [LARGE SCALE GENOMIC DNA]</scope>
    <source>
        <strain evidence="14 15">DSM 7027</strain>
    </source>
</reference>
<accession>A0A1N6SE56</accession>
<keyword evidence="7 9" id="KW-0807">Transducer</keyword>
<name>A0A1N6SE56_9GAMM</name>
<keyword evidence="6 10" id="KW-0472">Membrane</keyword>
<dbReference type="CDD" id="cd06225">
    <property type="entry name" value="HAMP"/>
    <property type="match status" value="1"/>
</dbReference>
<dbReference type="PRINTS" id="PR00260">
    <property type="entry name" value="CHEMTRNSDUCR"/>
</dbReference>
<keyword evidence="4 10" id="KW-0812">Transmembrane</keyword>
<dbReference type="GO" id="GO:0006935">
    <property type="term" value="P:chemotaxis"/>
    <property type="evidence" value="ECO:0007669"/>
    <property type="project" value="InterPro"/>
</dbReference>
<evidence type="ECO:0000256" key="2">
    <source>
        <dbReference type="ARBA" id="ARBA00022475"/>
    </source>
</evidence>
<evidence type="ECO:0000256" key="4">
    <source>
        <dbReference type="ARBA" id="ARBA00022692"/>
    </source>
</evidence>
<evidence type="ECO:0000256" key="8">
    <source>
        <dbReference type="ARBA" id="ARBA00029447"/>
    </source>
</evidence>
<feature type="domain" description="Methyl-accepting transducer" evidence="11">
    <location>
        <begin position="287"/>
        <end position="523"/>
    </location>
</feature>
<dbReference type="GO" id="GO:0005886">
    <property type="term" value="C:plasma membrane"/>
    <property type="evidence" value="ECO:0007669"/>
    <property type="project" value="UniProtKB-SubCell"/>
</dbReference>
<evidence type="ECO:0000259" key="12">
    <source>
        <dbReference type="PROSITE" id="PS50192"/>
    </source>
</evidence>
<dbReference type="SMART" id="SM01049">
    <property type="entry name" value="Cache_2"/>
    <property type="match status" value="1"/>
</dbReference>
<organism evidence="14 15">
    <name type="scientific">Marinobacterium stanieri</name>
    <dbReference type="NCBI Taxonomy" id="49186"/>
    <lineage>
        <taxon>Bacteria</taxon>
        <taxon>Pseudomonadati</taxon>
        <taxon>Pseudomonadota</taxon>
        <taxon>Gammaproteobacteria</taxon>
        <taxon>Oceanospirillales</taxon>
        <taxon>Oceanospirillaceae</taxon>
        <taxon>Marinobacterium</taxon>
    </lineage>
</organism>
<evidence type="ECO:0000313" key="14">
    <source>
        <dbReference type="EMBL" id="SIQ39398.1"/>
    </source>
</evidence>
<feature type="transmembrane region" description="Helical" evidence="10">
    <location>
        <begin position="205"/>
        <end position="226"/>
    </location>
</feature>
<keyword evidence="2" id="KW-1003">Cell membrane</keyword>
<evidence type="ECO:0000256" key="5">
    <source>
        <dbReference type="ARBA" id="ARBA00022989"/>
    </source>
</evidence>
<dbReference type="AlphaFoldDB" id="A0A1N6SE56"/>
<dbReference type="PANTHER" id="PTHR32089">
    <property type="entry name" value="METHYL-ACCEPTING CHEMOTAXIS PROTEIN MCPB"/>
    <property type="match status" value="1"/>
</dbReference>
<dbReference type="Pfam" id="PF00015">
    <property type="entry name" value="MCPsignal"/>
    <property type="match status" value="1"/>
</dbReference>
<dbReference type="PROSITE" id="PS50885">
    <property type="entry name" value="HAMP"/>
    <property type="match status" value="1"/>
</dbReference>
<evidence type="ECO:0000256" key="6">
    <source>
        <dbReference type="ARBA" id="ARBA00023136"/>
    </source>
</evidence>
<keyword evidence="3" id="KW-0997">Cell inner membrane</keyword>
<evidence type="ECO:0000256" key="9">
    <source>
        <dbReference type="PROSITE-ProRule" id="PRU00284"/>
    </source>
</evidence>
<sequence length="559" mass="60058">MSGLRLTPKLLLLSLVPLLIVVTAVMLIVRSEMLAMGDEEVQKIRQDMMAAKQLELKNYVEQSITALTPALKAPGLSEDERKARAAAILNAMKFGPDGYIFAYNPQGINMAHGANPKLNGTDMSGVTDPNGVRVVTALVSAARSGDGYVEYVWAKPGGGEAPKLSYAMMLPEFDWMVGTGFYIDDIDAKVAEKEVELRASMNSTLVLIAISSLGLIVVVALVCVWLSQRIVRPLKQTADALKDISEGDGDLTQRLPVETRDEVGDVAANFNQFVEKIQQLIVEVQRGIQSLGQSTESMRSVVTRAHQDAHTQKGETSQAAAAIHEMAAAVQQVAGSAAQAAEAAREADSESVNGQGVVEQTIDSINRLVDDVNRSAEVVGSLDTDVDQIGTVVNVIREIAEQTNLLALNAAIEAARAGEQGRGFSVVADEVRTLANRTQQSTDEIQRMIEGLQSGAQKAVREMESSQSQSRETIERADDARGSLQQITHSVSTITEMNTQIASAAEEQTAVADEISKSVQQIADIADQATQNAEELAGTATSMSELEQHLNQLVSRFKT</sequence>
<dbReference type="Pfam" id="PF17200">
    <property type="entry name" value="sCache_2"/>
    <property type="match status" value="1"/>
</dbReference>
<protein>
    <submittedName>
        <fullName evidence="14">Methyl-accepting chemotaxis sensory transducer with Cache sensor</fullName>
    </submittedName>
</protein>
<dbReference type="PROSITE" id="PS50192">
    <property type="entry name" value="T_SNARE"/>
    <property type="match status" value="1"/>
</dbReference>
<evidence type="ECO:0000259" key="11">
    <source>
        <dbReference type="PROSITE" id="PS50111"/>
    </source>
</evidence>
<dbReference type="InterPro" id="IPR004089">
    <property type="entry name" value="MCPsignal_dom"/>
</dbReference>
<gene>
    <name evidence="14" type="ORF">SAMN05421647_104214</name>
</gene>
<dbReference type="SUPFAM" id="SSF58104">
    <property type="entry name" value="Methyl-accepting chemotaxis protein (MCP) signaling domain"/>
    <property type="match status" value="1"/>
</dbReference>
<dbReference type="Gene3D" id="1.10.287.950">
    <property type="entry name" value="Methyl-accepting chemotaxis protein"/>
    <property type="match status" value="1"/>
</dbReference>
<keyword evidence="15" id="KW-1185">Reference proteome</keyword>
<dbReference type="SMART" id="SM00283">
    <property type="entry name" value="MA"/>
    <property type="match status" value="1"/>
</dbReference>
<dbReference type="EMBL" id="FTMN01000004">
    <property type="protein sequence ID" value="SIQ39398.1"/>
    <property type="molecule type" value="Genomic_DNA"/>
</dbReference>
<dbReference type="InterPro" id="IPR033480">
    <property type="entry name" value="sCache_2"/>
</dbReference>
<evidence type="ECO:0000256" key="7">
    <source>
        <dbReference type="ARBA" id="ARBA00023224"/>
    </source>
</evidence>
<comment type="similarity">
    <text evidence="8">Belongs to the methyl-accepting chemotaxis (MCP) protein family.</text>
</comment>
<dbReference type="CDD" id="cd18774">
    <property type="entry name" value="PDC2_HK_sensor"/>
    <property type="match status" value="1"/>
</dbReference>
<dbReference type="SMART" id="SM00304">
    <property type="entry name" value="HAMP"/>
    <property type="match status" value="2"/>
</dbReference>
<feature type="domain" description="HAMP" evidence="13">
    <location>
        <begin position="228"/>
        <end position="282"/>
    </location>
</feature>
<dbReference type="Gene3D" id="3.30.450.20">
    <property type="entry name" value="PAS domain"/>
    <property type="match status" value="1"/>
</dbReference>
<evidence type="ECO:0000256" key="10">
    <source>
        <dbReference type="SAM" id="Phobius"/>
    </source>
</evidence>
<dbReference type="Pfam" id="PF00672">
    <property type="entry name" value="HAMP"/>
    <property type="match status" value="1"/>
</dbReference>
<dbReference type="PANTHER" id="PTHR32089:SF119">
    <property type="entry name" value="METHYL-ACCEPTING CHEMOTAXIS PROTEIN CTPL"/>
    <property type="match status" value="1"/>
</dbReference>
<dbReference type="GO" id="GO:0004888">
    <property type="term" value="F:transmembrane signaling receptor activity"/>
    <property type="evidence" value="ECO:0007669"/>
    <property type="project" value="InterPro"/>
</dbReference>
<evidence type="ECO:0000256" key="3">
    <source>
        <dbReference type="ARBA" id="ARBA00022519"/>
    </source>
</evidence>
<proteinExistence type="inferred from homology"/>
<dbReference type="FunFam" id="1.10.287.950:FF:000001">
    <property type="entry name" value="Methyl-accepting chemotaxis sensory transducer"/>
    <property type="match status" value="1"/>
</dbReference>
<dbReference type="InterPro" id="IPR004090">
    <property type="entry name" value="Chemotax_Me-accpt_rcpt"/>
</dbReference>
<dbReference type="eggNOG" id="COG0840">
    <property type="taxonomic scope" value="Bacteria"/>
</dbReference>
<dbReference type="PROSITE" id="PS50111">
    <property type="entry name" value="CHEMOTAXIS_TRANSDUC_2"/>
    <property type="match status" value="1"/>
</dbReference>